<dbReference type="PANTHER" id="PTHR46621">
    <property type="entry name" value="SNRNA-ACTIVATING PROTEIN COMPLEX SUBUNIT 4"/>
    <property type="match status" value="1"/>
</dbReference>
<dbReference type="PROSITE" id="PS51294">
    <property type="entry name" value="HTH_MYB"/>
    <property type="match status" value="2"/>
</dbReference>
<keyword evidence="1" id="KW-0805">Transcription regulation</keyword>
<sequence length="249" mass="28684">MKRPSDADISMPMVVESEPRKKTLNNKRRRTWRPEEDDLLKAAVENARVNVPAKDGNIEKTRIIWSKVAEIVPCRSSKQCRDRFQCLSGSSKKSNKTWTRKEDRLLLVLHQEFQNRWVKIATYFEGRNDNMLKSRYRLLTGQGKTNLADIEAEIASLEYAKGAVSSPRCVGMDFESVGTEELGPLEDPCFSGEDYHRFDDHPFDFEKTPTSHTVMPEVQPHFDFGVQMSLSWEESLFTQMHLPDLTQGL</sequence>
<evidence type="ECO:0000313" key="9">
    <source>
        <dbReference type="EMBL" id="CAD9675391.1"/>
    </source>
</evidence>
<dbReference type="GO" id="GO:0000978">
    <property type="term" value="F:RNA polymerase II cis-regulatory region sequence-specific DNA binding"/>
    <property type="evidence" value="ECO:0007669"/>
    <property type="project" value="TreeGrafter"/>
</dbReference>
<dbReference type="PANTHER" id="PTHR46621:SF1">
    <property type="entry name" value="SNRNA-ACTIVATING PROTEIN COMPLEX SUBUNIT 4"/>
    <property type="match status" value="1"/>
</dbReference>
<dbReference type="SMART" id="SM00717">
    <property type="entry name" value="SANT"/>
    <property type="match status" value="2"/>
</dbReference>
<keyword evidence="3" id="KW-0804">Transcription</keyword>
<evidence type="ECO:0000256" key="1">
    <source>
        <dbReference type="ARBA" id="ARBA00023015"/>
    </source>
</evidence>
<gene>
    <name evidence="8" type="ORF">QSP1433_LOCUS5044</name>
    <name evidence="9" type="ORF">QSP1433_LOCUS5045</name>
</gene>
<evidence type="ECO:0000256" key="2">
    <source>
        <dbReference type="ARBA" id="ARBA00023125"/>
    </source>
</evidence>
<organism evidence="8">
    <name type="scientific">Mucochytrium quahogii</name>
    <dbReference type="NCBI Taxonomy" id="96639"/>
    <lineage>
        <taxon>Eukaryota</taxon>
        <taxon>Sar</taxon>
        <taxon>Stramenopiles</taxon>
        <taxon>Bigyra</taxon>
        <taxon>Labyrinthulomycetes</taxon>
        <taxon>Thraustochytrida</taxon>
        <taxon>Thraustochytriidae</taxon>
        <taxon>Mucochytrium</taxon>
    </lineage>
</organism>
<dbReference type="CDD" id="cd00167">
    <property type="entry name" value="SANT"/>
    <property type="match status" value="2"/>
</dbReference>
<feature type="domain" description="Myb-like" evidence="6">
    <location>
        <begin position="90"/>
        <end position="140"/>
    </location>
</feature>
<evidence type="ECO:0000313" key="8">
    <source>
        <dbReference type="EMBL" id="CAD9675388.1"/>
    </source>
</evidence>
<protein>
    <submittedName>
        <fullName evidence="8">Uncharacterized protein</fullName>
    </submittedName>
</protein>
<evidence type="ECO:0000259" key="6">
    <source>
        <dbReference type="PROSITE" id="PS50090"/>
    </source>
</evidence>
<dbReference type="GO" id="GO:0001006">
    <property type="term" value="F:RNA polymerase III type 3 promoter sequence-specific DNA binding"/>
    <property type="evidence" value="ECO:0007669"/>
    <property type="project" value="TreeGrafter"/>
</dbReference>
<feature type="region of interest" description="Disordered" evidence="5">
    <location>
        <begin position="1"/>
        <end position="28"/>
    </location>
</feature>
<dbReference type="InterPro" id="IPR051575">
    <property type="entry name" value="Myb-like_DNA-bd"/>
</dbReference>
<dbReference type="InterPro" id="IPR001005">
    <property type="entry name" value="SANT/Myb"/>
</dbReference>
<dbReference type="EMBL" id="HBHK01008152">
    <property type="protein sequence ID" value="CAD9675391.1"/>
    <property type="molecule type" value="Transcribed_RNA"/>
</dbReference>
<feature type="domain" description="HTH myb-type" evidence="7">
    <location>
        <begin position="97"/>
        <end position="144"/>
    </location>
</feature>
<dbReference type="SUPFAM" id="SSF46689">
    <property type="entry name" value="Homeodomain-like"/>
    <property type="match status" value="1"/>
</dbReference>
<dbReference type="AlphaFoldDB" id="A0A7S2RMD4"/>
<feature type="domain" description="HTH myb-type" evidence="7">
    <location>
        <begin position="24"/>
        <end position="92"/>
    </location>
</feature>
<dbReference type="InterPro" id="IPR009057">
    <property type="entry name" value="Homeodomain-like_sf"/>
</dbReference>
<dbReference type="EMBL" id="HBHK01008151">
    <property type="protein sequence ID" value="CAD9675388.1"/>
    <property type="molecule type" value="Transcribed_RNA"/>
</dbReference>
<dbReference type="GO" id="GO:0042796">
    <property type="term" value="P:snRNA transcription by RNA polymerase III"/>
    <property type="evidence" value="ECO:0007669"/>
    <property type="project" value="TreeGrafter"/>
</dbReference>
<evidence type="ECO:0000256" key="5">
    <source>
        <dbReference type="SAM" id="MobiDB-lite"/>
    </source>
</evidence>
<proteinExistence type="predicted"/>
<dbReference type="GO" id="GO:0019185">
    <property type="term" value="C:snRNA-activating protein complex"/>
    <property type="evidence" value="ECO:0007669"/>
    <property type="project" value="TreeGrafter"/>
</dbReference>
<reference evidence="8" key="1">
    <citation type="submission" date="2021-01" db="EMBL/GenBank/DDBJ databases">
        <authorList>
            <person name="Corre E."/>
            <person name="Pelletier E."/>
            <person name="Niang G."/>
            <person name="Scheremetjew M."/>
            <person name="Finn R."/>
            <person name="Kale V."/>
            <person name="Holt S."/>
            <person name="Cochrane G."/>
            <person name="Meng A."/>
            <person name="Brown T."/>
            <person name="Cohen L."/>
        </authorList>
    </citation>
    <scope>NUCLEOTIDE SEQUENCE</scope>
    <source>
        <strain evidence="8">NY070348D</strain>
    </source>
</reference>
<evidence type="ECO:0000256" key="4">
    <source>
        <dbReference type="ARBA" id="ARBA00023242"/>
    </source>
</evidence>
<dbReference type="Pfam" id="PF00249">
    <property type="entry name" value="Myb_DNA-binding"/>
    <property type="match status" value="2"/>
</dbReference>
<dbReference type="PROSITE" id="PS50090">
    <property type="entry name" value="MYB_LIKE"/>
    <property type="match status" value="2"/>
</dbReference>
<dbReference type="Gene3D" id="1.10.10.60">
    <property type="entry name" value="Homeodomain-like"/>
    <property type="match status" value="2"/>
</dbReference>
<feature type="domain" description="Myb-like" evidence="6">
    <location>
        <begin position="24"/>
        <end position="88"/>
    </location>
</feature>
<accession>A0A7S2RMD4</accession>
<keyword evidence="2" id="KW-0238">DNA-binding</keyword>
<name>A0A7S2RMD4_9STRA</name>
<dbReference type="GO" id="GO:0042795">
    <property type="term" value="P:snRNA transcription by RNA polymerase II"/>
    <property type="evidence" value="ECO:0007669"/>
    <property type="project" value="TreeGrafter"/>
</dbReference>
<evidence type="ECO:0000259" key="7">
    <source>
        <dbReference type="PROSITE" id="PS51294"/>
    </source>
</evidence>
<evidence type="ECO:0000256" key="3">
    <source>
        <dbReference type="ARBA" id="ARBA00023163"/>
    </source>
</evidence>
<dbReference type="InterPro" id="IPR017930">
    <property type="entry name" value="Myb_dom"/>
</dbReference>
<keyword evidence="4" id="KW-0539">Nucleus</keyword>